<proteinExistence type="predicted"/>
<dbReference type="InterPro" id="IPR027434">
    <property type="entry name" value="Homing_endonucl"/>
</dbReference>
<sequence>MYGEKQHIQEDSTDIAFQYKQMQSLNTNQKGQSSNHYFKSIDSAEQQYVLGWIYSKGYLFNFKNIKHSGLSIKVPERDKYILKYIQELLSSKRPIVIEVMNGRNYAKLTIGNKDIYDDLMSCGLVPTTNAELEYPVNTITNHAAFILGYFEGNGSISFNNKTKIPTIEIVGTESMISTIRDILVKKLSLIEVPLIQTENSHRIKYPGFYVVNKIRKWLYHWNPGVCLIRKKITFDELLSITNYGYSIFRCPHCGKQQDLNKLNIKQHVKIDESRDYCSIKCSLSFIDNIM</sequence>
<evidence type="ECO:0008006" key="3">
    <source>
        <dbReference type="Google" id="ProtNLM"/>
    </source>
</evidence>
<evidence type="ECO:0000313" key="2">
    <source>
        <dbReference type="Proteomes" id="UP001597221"/>
    </source>
</evidence>
<name>A0ABW4HT49_9BACI</name>
<gene>
    <name evidence="1" type="ORF">ACFSBH_09910</name>
</gene>
<comment type="caution">
    <text evidence="1">The sequence shown here is derived from an EMBL/GenBank/DDBJ whole genome shotgun (WGS) entry which is preliminary data.</text>
</comment>
<keyword evidence="2" id="KW-1185">Reference proteome</keyword>
<dbReference type="Proteomes" id="UP001597221">
    <property type="component" value="Unassembled WGS sequence"/>
</dbReference>
<organism evidence="1 2">
    <name type="scientific">Oceanobacillus luteolus</name>
    <dbReference type="NCBI Taxonomy" id="1274358"/>
    <lineage>
        <taxon>Bacteria</taxon>
        <taxon>Bacillati</taxon>
        <taxon>Bacillota</taxon>
        <taxon>Bacilli</taxon>
        <taxon>Bacillales</taxon>
        <taxon>Bacillaceae</taxon>
        <taxon>Oceanobacillus</taxon>
    </lineage>
</organism>
<accession>A0ABW4HT49</accession>
<dbReference type="EMBL" id="JBHUDE010000045">
    <property type="protein sequence ID" value="MFD1607969.1"/>
    <property type="molecule type" value="Genomic_DNA"/>
</dbReference>
<reference evidence="2" key="1">
    <citation type="journal article" date="2019" name="Int. J. Syst. Evol. Microbiol.">
        <title>The Global Catalogue of Microorganisms (GCM) 10K type strain sequencing project: providing services to taxonomists for standard genome sequencing and annotation.</title>
        <authorList>
            <consortium name="The Broad Institute Genomics Platform"/>
            <consortium name="The Broad Institute Genome Sequencing Center for Infectious Disease"/>
            <person name="Wu L."/>
            <person name="Ma J."/>
        </authorList>
    </citation>
    <scope>NUCLEOTIDE SEQUENCE [LARGE SCALE GENOMIC DNA]</scope>
    <source>
        <strain evidence="2">CGMCC 1.12376</strain>
    </source>
</reference>
<evidence type="ECO:0000313" key="1">
    <source>
        <dbReference type="EMBL" id="MFD1607969.1"/>
    </source>
</evidence>
<protein>
    <recommendedName>
        <fullName evidence="3">DOD-type homing endonuclease domain-containing protein</fullName>
    </recommendedName>
</protein>
<dbReference type="Gene3D" id="3.10.28.10">
    <property type="entry name" value="Homing endonucleases"/>
    <property type="match status" value="1"/>
</dbReference>
<dbReference type="RefSeq" id="WP_251516371.1">
    <property type="nucleotide sequence ID" value="NZ_JAMBON010000035.1"/>
</dbReference>